<feature type="compositionally biased region" description="Basic and acidic residues" evidence="4">
    <location>
        <begin position="269"/>
        <end position="295"/>
    </location>
</feature>
<dbReference type="PANTHER" id="PTHR13513">
    <property type="entry name" value="E3 UBIQUITIN-PROTEIN LIGASE UBR7"/>
    <property type="match status" value="1"/>
</dbReference>
<dbReference type="STRING" id="4999.A0A1Y1UP18"/>
<evidence type="ECO:0000313" key="7">
    <source>
        <dbReference type="EMBL" id="ORX39781.1"/>
    </source>
</evidence>
<keyword evidence="1" id="KW-0479">Metal-binding</keyword>
<dbReference type="GeneID" id="33560728"/>
<comment type="caution">
    <text evidence="7">The sequence shown here is derived from an EMBL/GenBank/DDBJ whole genome shotgun (WGS) entry which is preliminary data.</text>
</comment>
<dbReference type="SMART" id="SM00396">
    <property type="entry name" value="ZnF_UBR1"/>
    <property type="match status" value="1"/>
</dbReference>
<dbReference type="InterPro" id="IPR001965">
    <property type="entry name" value="Znf_PHD"/>
</dbReference>
<gene>
    <name evidence="7" type="ORF">BD324DRAFT_667125</name>
</gene>
<dbReference type="InterPro" id="IPR019787">
    <property type="entry name" value="Znf_PHD-finger"/>
</dbReference>
<name>A0A1Y1UP18_9TREE</name>
<dbReference type="InterPro" id="IPR040204">
    <property type="entry name" value="UBR7"/>
</dbReference>
<keyword evidence="3" id="KW-0862">Zinc</keyword>
<reference evidence="7 8" key="1">
    <citation type="submission" date="2017-03" db="EMBL/GenBank/DDBJ databases">
        <title>Widespread Adenine N6-methylation of Active Genes in Fungi.</title>
        <authorList>
            <consortium name="DOE Joint Genome Institute"/>
            <person name="Mondo S.J."/>
            <person name="Dannebaum R.O."/>
            <person name="Kuo R.C."/>
            <person name="Louie K.B."/>
            <person name="Bewick A.J."/>
            <person name="Labutti K."/>
            <person name="Haridas S."/>
            <person name="Kuo A."/>
            <person name="Salamov A."/>
            <person name="Ahrendt S.R."/>
            <person name="Lau R."/>
            <person name="Bowen B.P."/>
            <person name="Lipzen A."/>
            <person name="Sullivan W."/>
            <person name="Andreopoulos W.B."/>
            <person name="Clum A."/>
            <person name="Lindquist E."/>
            <person name="Daum C."/>
            <person name="Northen T.R."/>
            <person name="Ramamoorthy G."/>
            <person name="Schmitz R.J."/>
            <person name="Gryganskyi A."/>
            <person name="Culley D."/>
            <person name="Magnuson J."/>
            <person name="James T.Y."/>
            <person name="O'Malley M.A."/>
            <person name="Stajich J.E."/>
            <person name="Spatafora J.W."/>
            <person name="Visel A."/>
            <person name="Grigoriev I.V."/>
        </authorList>
    </citation>
    <scope>NUCLEOTIDE SEQUENCE [LARGE SCALE GENOMIC DNA]</scope>
    <source>
        <strain evidence="7 8">NRRL Y-17943</strain>
    </source>
</reference>
<evidence type="ECO:0000313" key="8">
    <source>
        <dbReference type="Proteomes" id="UP000193218"/>
    </source>
</evidence>
<evidence type="ECO:0000259" key="6">
    <source>
        <dbReference type="SMART" id="SM00396"/>
    </source>
</evidence>
<dbReference type="InterPro" id="IPR019786">
    <property type="entry name" value="Zinc_finger_PHD-type_CS"/>
</dbReference>
<dbReference type="GO" id="GO:0008270">
    <property type="term" value="F:zinc ion binding"/>
    <property type="evidence" value="ECO:0007669"/>
    <property type="project" value="UniProtKB-KW"/>
</dbReference>
<dbReference type="InParanoid" id="A0A1Y1UP18"/>
<dbReference type="InterPro" id="IPR047506">
    <property type="entry name" value="UBR7-like_UBR-box"/>
</dbReference>
<accession>A0A1Y1UP18</accession>
<dbReference type="SUPFAM" id="SSF57903">
    <property type="entry name" value="FYVE/PHD zinc finger"/>
    <property type="match status" value="1"/>
</dbReference>
<evidence type="ECO:0000259" key="5">
    <source>
        <dbReference type="SMART" id="SM00249"/>
    </source>
</evidence>
<dbReference type="PROSITE" id="PS01359">
    <property type="entry name" value="ZF_PHD_1"/>
    <property type="match status" value="1"/>
</dbReference>
<dbReference type="InterPro" id="IPR011011">
    <property type="entry name" value="Znf_FYVE_PHD"/>
</dbReference>
<evidence type="ECO:0000256" key="4">
    <source>
        <dbReference type="SAM" id="MobiDB-lite"/>
    </source>
</evidence>
<dbReference type="GO" id="GO:0005737">
    <property type="term" value="C:cytoplasm"/>
    <property type="evidence" value="ECO:0007669"/>
    <property type="project" value="TreeGrafter"/>
</dbReference>
<dbReference type="SMART" id="SM00249">
    <property type="entry name" value="PHD"/>
    <property type="match status" value="1"/>
</dbReference>
<dbReference type="Proteomes" id="UP000193218">
    <property type="component" value="Unassembled WGS sequence"/>
</dbReference>
<feature type="domain" description="Zinc finger PHD-type" evidence="5">
    <location>
        <begin position="151"/>
        <end position="225"/>
    </location>
</feature>
<dbReference type="Pfam" id="PF00628">
    <property type="entry name" value="PHD"/>
    <property type="match status" value="1"/>
</dbReference>
<keyword evidence="2" id="KW-0863">Zinc-finger</keyword>
<dbReference type="InterPro" id="IPR003126">
    <property type="entry name" value="Znf_UBR"/>
</dbReference>
<feature type="region of interest" description="Disordered" evidence="4">
    <location>
        <begin position="265"/>
        <end position="295"/>
    </location>
</feature>
<dbReference type="GO" id="GO:0061630">
    <property type="term" value="F:ubiquitin protein ligase activity"/>
    <property type="evidence" value="ECO:0007669"/>
    <property type="project" value="InterPro"/>
</dbReference>
<proteinExistence type="predicted"/>
<keyword evidence="8" id="KW-1185">Reference proteome</keyword>
<organism evidence="7 8">
    <name type="scientific">Kockovaella imperatae</name>
    <dbReference type="NCBI Taxonomy" id="4999"/>
    <lineage>
        <taxon>Eukaryota</taxon>
        <taxon>Fungi</taxon>
        <taxon>Dikarya</taxon>
        <taxon>Basidiomycota</taxon>
        <taxon>Agaricomycotina</taxon>
        <taxon>Tremellomycetes</taxon>
        <taxon>Tremellales</taxon>
        <taxon>Cuniculitremaceae</taxon>
        <taxon>Kockovaella</taxon>
    </lineage>
</organism>
<evidence type="ECO:0008006" key="9">
    <source>
        <dbReference type="Google" id="ProtNLM"/>
    </source>
</evidence>
<dbReference type="PANTHER" id="PTHR13513:SF9">
    <property type="entry name" value="E3 UBIQUITIN-PROTEIN LIGASE UBR7-RELATED"/>
    <property type="match status" value="1"/>
</dbReference>
<evidence type="ECO:0000256" key="3">
    <source>
        <dbReference type="ARBA" id="ARBA00022833"/>
    </source>
</evidence>
<dbReference type="CDD" id="cd19677">
    <property type="entry name" value="UBR-box_UBR7"/>
    <property type="match status" value="1"/>
</dbReference>
<dbReference type="Gene3D" id="3.30.40.10">
    <property type="entry name" value="Zinc/RING finger domain, C3HC4 (zinc finger)"/>
    <property type="match status" value="1"/>
</dbReference>
<evidence type="ECO:0000256" key="1">
    <source>
        <dbReference type="ARBA" id="ARBA00022723"/>
    </source>
</evidence>
<dbReference type="InterPro" id="IPR013083">
    <property type="entry name" value="Znf_RING/FYVE/PHD"/>
</dbReference>
<dbReference type="RefSeq" id="XP_021873566.1">
    <property type="nucleotide sequence ID" value="XM_022018919.1"/>
</dbReference>
<dbReference type="Pfam" id="PF02207">
    <property type="entry name" value="zf-UBR"/>
    <property type="match status" value="1"/>
</dbReference>
<evidence type="ECO:0000256" key="2">
    <source>
        <dbReference type="ARBA" id="ARBA00022771"/>
    </source>
</evidence>
<dbReference type="FunCoup" id="A0A1Y1UP18">
    <property type="interactions" value="566"/>
</dbReference>
<feature type="region of interest" description="Disordered" evidence="4">
    <location>
        <begin position="103"/>
        <end position="133"/>
    </location>
</feature>
<sequence>MASSSRFTLLPTSFLASQDPNTETTLPSLIATSENLAADAKEALPYAFDNCTYSLGYLRQSVWSCIDCGEKGVCYGCSITCHGEHRLVELWTKRHFRCDCPTSAMSEDPGSSTSTSGPYSHRKRCKLNAPESQPQELNADNRYGKTFKGVFCRCGRDYDPETETEAMVVCIGCEDWFHESCLNLSSKKDPTVRATTAATEDEDGEEENVLIPSDSYDGLVCAECVRSNTFLSAKMGTLGFMIIEPEVPEGWRVIGREERIVEAEAGEAGEMKRRIEQDATHDSSDPKRDNDGVKIHGKGDIFLAHGIRDRLNDTLPADTAASLPFPLIDEEIYEPPKDEDEEETMEQITERVVGALPRVQAIEALHGYQNMKDRLRTMLAAHVVSGQTVSKEDIDRVFAELRAAR</sequence>
<feature type="domain" description="UBR-type" evidence="6">
    <location>
        <begin position="49"/>
        <end position="129"/>
    </location>
</feature>
<dbReference type="EMBL" id="NBSH01000002">
    <property type="protein sequence ID" value="ORX39781.1"/>
    <property type="molecule type" value="Genomic_DNA"/>
</dbReference>
<protein>
    <recommendedName>
        <fullName evidence="9">UBR-type domain-containing protein</fullName>
    </recommendedName>
</protein>
<dbReference type="OrthoDB" id="5795902at2759"/>
<feature type="compositionally biased region" description="Low complexity" evidence="4">
    <location>
        <begin position="109"/>
        <end position="118"/>
    </location>
</feature>
<dbReference type="AlphaFoldDB" id="A0A1Y1UP18"/>